<dbReference type="EMBL" id="AP023189">
    <property type="protein sequence ID" value="BCG22108.1"/>
    <property type="molecule type" value="Genomic_DNA"/>
</dbReference>
<gene>
    <name evidence="1" type="ORF">TUM18999_02990</name>
</gene>
<dbReference type="KEGG" id="ptw:TUM18999_02990"/>
<protein>
    <submittedName>
        <fullName evidence="1">Uncharacterized protein</fullName>
    </submittedName>
</protein>
<accession>A0A6J4DY66</accession>
<organism evidence="1 2">
    <name type="scientific">Pseudomonas tohonis</name>
    <dbReference type="NCBI Taxonomy" id="2725477"/>
    <lineage>
        <taxon>Bacteria</taxon>
        <taxon>Pseudomonadati</taxon>
        <taxon>Pseudomonadota</taxon>
        <taxon>Gammaproteobacteria</taxon>
        <taxon>Pseudomonadales</taxon>
        <taxon>Pseudomonadaceae</taxon>
        <taxon>Pseudomonas</taxon>
    </lineage>
</organism>
<proteinExistence type="predicted"/>
<evidence type="ECO:0000313" key="1">
    <source>
        <dbReference type="EMBL" id="BCG22108.1"/>
    </source>
</evidence>
<dbReference type="Proteomes" id="UP000509383">
    <property type="component" value="Chromosome"/>
</dbReference>
<dbReference type="AlphaFoldDB" id="A0A6J4DY66"/>
<sequence>MGNDVHFWIALEAVFGAAIVTGADPEHLRRTALAIVHELEDGERSDKVGKIIQSASRLEHLGVQA</sequence>
<reference evidence="1 2" key="1">
    <citation type="submission" date="2020-05" db="EMBL/GenBank/DDBJ databases">
        <title>Characterization of novel class B3 metallo-beta-lactamase from novel Pseudomonas species.</title>
        <authorList>
            <person name="Yamada K."/>
            <person name="Aoki K."/>
            <person name="Ishii Y."/>
        </authorList>
    </citation>
    <scope>NUCLEOTIDE SEQUENCE [LARGE SCALE GENOMIC DNA]</scope>
    <source>
        <strain evidence="1 2">TUM18999</strain>
    </source>
</reference>
<dbReference type="RefSeq" id="WP_173179262.1">
    <property type="nucleotide sequence ID" value="NZ_AP023189.1"/>
</dbReference>
<evidence type="ECO:0000313" key="2">
    <source>
        <dbReference type="Proteomes" id="UP000509383"/>
    </source>
</evidence>
<name>A0A6J4DY66_9PSED</name>